<evidence type="ECO:0000256" key="5">
    <source>
        <dbReference type="ARBA" id="ARBA00011881"/>
    </source>
</evidence>
<dbReference type="CDD" id="cd01562">
    <property type="entry name" value="Thr-dehyd"/>
    <property type="match status" value="1"/>
</dbReference>
<dbReference type="InterPro" id="IPR001926">
    <property type="entry name" value="TrpB-like_PALP"/>
</dbReference>
<gene>
    <name evidence="12" type="primary">ilvA</name>
    <name evidence="14" type="ORF">LV89_01780</name>
</gene>
<reference evidence="14 15" key="1">
    <citation type="submission" date="2018-05" db="EMBL/GenBank/DDBJ databases">
        <title>Genomic Encyclopedia of Archaeal and Bacterial Type Strains, Phase II (KMG-II): from individual species to whole genera.</title>
        <authorList>
            <person name="Goeker M."/>
        </authorList>
    </citation>
    <scope>NUCLEOTIDE SEQUENCE [LARGE SCALE GENOMIC DNA]</scope>
    <source>
        <strain evidence="14 15">DSM 22214</strain>
    </source>
</reference>
<dbReference type="AlphaFoldDB" id="A0A316EBZ2"/>
<dbReference type="GO" id="GO:0006565">
    <property type="term" value="P:L-serine catabolic process"/>
    <property type="evidence" value="ECO:0007669"/>
    <property type="project" value="TreeGrafter"/>
</dbReference>
<dbReference type="Proteomes" id="UP000245489">
    <property type="component" value="Unassembled WGS sequence"/>
</dbReference>
<dbReference type="EC" id="4.3.1.19" evidence="12"/>
<comment type="catalytic activity">
    <reaction evidence="1 12">
        <text>L-threonine = 2-oxobutanoate + NH4(+)</text>
        <dbReference type="Rhea" id="RHEA:22108"/>
        <dbReference type="ChEBI" id="CHEBI:16763"/>
        <dbReference type="ChEBI" id="CHEBI:28938"/>
        <dbReference type="ChEBI" id="CHEBI:57926"/>
        <dbReference type="EC" id="4.3.1.19"/>
    </reaction>
</comment>
<dbReference type="GO" id="GO:0030170">
    <property type="term" value="F:pyridoxal phosphate binding"/>
    <property type="evidence" value="ECO:0007669"/>
    <property type="project" value="InterPro"/>
</dbReference>
<feature type="domain" description="ACT-like" evidence="13">
    <location>
        <begin position="386"/>
        <end position="460"/>
    </location>
</feature>
<evidence type="ECO:0000256" key="3">
    <source>
        <dbReference type="ARBA" id="ARBA00004810"/>
    </source>
</evidence>
<dbReference type="FunFam" id="3.40.50.1100:FF:000005">
    <property type="entry name" value="Threonine dehydratase catabolic"/>
    <property type="match status" value="1"/>
</dbReference>
<comment type="pathway">
    <text evidence="3 12">Amino-acid biosynthesis; L-isoleucine biosynthesis; 2-oxobutanoate from L-threonine: step 1/1.</text>
</comment>
<evidence type="ECO:0000256" key="4">
    <source>
        <dbReference type="ARBA" id="ARBA00010869"/>
    </source>
</evidence>
<keyword evidence="7 12" id="KW-0412">Isoleucine biosynthesis</keyword>
<dbReference type="CDD" id="cd04907">
    <property type="entry name" value="ACT_ThrD-I_2"/>
    <property type="match status" value="1"/>
</dbReference>
<sequence>MYAIRSHCQEMGVCDMSTLSGNGRMRYAPTKYQTSTLKPRTSKHKHFMSNKTKTIVAPTLESIYEAAEKLRGIAVHTPLMENLILSERYEANIFLKREDLQIVRSYKIRGAYNKMVRLSKAELDKGVVCASAGNHAQGLAYACHKMGVKGAIFMPTTTPNQKIKQVKMFGKDDIEIMMVGDTYDDAAKAAKQYCEEHHATFVSAFDDIDVITGQATVGLEIFRDADIKIDYLFLAIGGGGVSAGISTVFKQLSPHTKIIGVEPAGAASMKASIDAGHVVGLEKIDKFVDGAAVGKVGEIPFAICQKNLDDIIIVPEGKVCTTILELYNESAIVAEPAGALTIAALDFMKDQIKGKNVVCLVSGGNNDITRTEEIKERSLLYEGLKHYFMVRFPQRAGALRNFLNNVLGPDDDITFFEYQKKTSRESGPVLLGIELKTREDYAALIDRMKAENIVYQELNEQPDLFSVLV</sequence>
<evidence type="ECO:0000313" key="15">
    <source>
        <dbReference type="Proteomes" id="UP000245489"/>
    </source>
</evidence>
<dbReference type="GO" id="GO:0003941">
    <property type="term" value="F:L-serine ammonia-lyase activity"/>
    <property type="evidence" value="ECO:0007669"/>
    <property type="project" value="TreeGrafter"/>
</dbReference>
<evidence type="ECO:0000256" key="12">
    <source>
        <dbReference type="RuleBase" id="RU362012"/>
    </source>
</evidence>
<dbReference type="InterPro" id="IPR036052">
    <property type="entry name" value="TrpB-like_PALP_sf"/>
</dbReference>
<dbReference type="GO" id="GO:0006567">
    <property type="term" value="P:L-threonine catabolic process"/>
    <property type="evidence" value="ECO:0007669"/>
    <property type="project" value="TreeGrafter"/>
</dbReference>
<dbReference type="GO" id="GO:0004794">
    <property type="term" value="F:threonine deaminase activity"/>
    <property type="evidence" value="ECO:0007669"/>
    <property type="project" value="UniProtKB-UniRule"/>
</dbReference>
<evidence type="ECO:0000256" key="6">
    <source>
        <dbReference type="ARBA" id="ARBA00022605"/>
    </source>
</evidence>
<dbReference type="InterPro" id="IPR050147">
    <property type="entry name" value="Ser/Thr_Dehydratase"/>
</dbReference>
<dbReference type="Pfam" id="PF00585">
    <property type="entry name" value="Thr_dehydrat_C"/>
    <property type="match status" value="1"/>
</dbReference>
<evidence type="ECO:0000256" key="1">
    <source>
        <dbReference type="ARBA" id="ARBA00001274"/>
    </source>
</evidence>
<name>A0A316EBZ2_9BACT</name>
<dbReference type="SUPFAM" id="SSF53686">
    <property type="entry name" value="Tryptophan synthase beta subunit-like PLP-dependent enzymes"/>
    <property type="match status" value="1"/>
</dbReference>
<keyword evidence="9 12" id="KW-0456">Lyase</keyword>
<comment type="cofactor">
    <cofactor evidence="2 12">
        <name>pyridoxal 5'-phosphate</name>
        <dbReference type="ChEBI" id="CHEBI:597326"/>
    </cofactor>
</comment>
<evidence type="ECO:0000256" key="10">
    <source>
        <dbReference type="ARBA" id="ARBA00023304"/>
    </source>
</evidence>
<comment type="caution">
    <text evidence="14">The sequence shown here is derived from an EMBL/GenBank/DDBJ whole genome shotgun (WGS) entry which is preliminary data.</text>
</comment>
<evidence type="ECO:0000256" key="11">
    <source>
        <dbReference type="ARBA" id="ARBA00025527"/>
    </source>
</evidence>
<comment type="subunit">
    <text evidence="5 12">Homotetramer.</text>
</comment>
<evidence type="ECO:0000256" key="9">
    <source>
        <dbReference type="ARBA" id="ARBA00023239"/>
    </source>
</evidence>
<dbReference type="EMBL" id="QGGO01000007">
    <property type="protein sequence ID" value="PWK27466.1"/>
    <property type="molecule type" value="Genomic_DNA"/>
</dbReference>
<dbReference type="PROSITE" id="PS00165">
    <property type="entry name" value="DEHYDRATASE_SER_THR"/>
    <property type="match status" value="1"/>
</dbReference>
<dbReference type="NCBIfam" id="TIGR02079">
    <property type="entry name" value="THD1"/>
    <property type="match status" value="1"/>
</dbReference>
<dbReference type="UniPathway" id="UPA00047">
    <property type="reaction ID" value="UER00054"/>
</dbReference>
<dbReference type="NCBIfam" id="NF006390">
    <property type="entry name" value="PRK08639.1"/>
    <property type="match status" value="1"/>
</dbReference>
<dbReference type="InterPro" id="IPR000634">
    <property type="entry name" value="Ser/Thr_deHydtase_PyrdxlP-BS"/>
</dbReference>
<evidence type="ECO:0000256" key="7">
    <source>
        <dbReference type="ARBA" id="ARBA00022624"/>
    </source>
</evidence>
<organism evidence="14 15">
    <name type="scientific">Arcicella aurantiaca</name>
    <dbReference type="NCBI Taxonomy" id="591202"/>
    <lineage>
        <taxon>Bacteria</taxon>
        <taxon>Pseudomonadati</taxon>
        <taxon>Bacteroidota</taxon>
        <taxon>Cytophagia</taxon>
        <taxon>Cytophagales</taxon>
        <taxon>Flectobacillaceae</taxon>
        <taxon>Arcicella</taxon>
    </lineage>
</organism>
<dbReference type="InterPro" id="IPR001721">
    <property type="entry name" value="TD_ACT-like"/>
</dbReference>
<proteinExistence type="inferred from homology"/>
<evidence type="ECO:0000259" key="13">
    <source>
        <dbReference type="PROSITE" id="PS51672"/>
    </source>
</evidence>
<evidence type="ECO:0000313" key="14">
    <source>
        <dbReference type="EMBL" id="PWK27466.1"/>
    </source>
</evidence>
<keyword evidence="15" id="KW-1185">Reference proteome</keyword>
<comment type="function">
    <text evidence="11 12">Catalyzes the anaerobic formation of alpha-ketobutyrate and ammonia from threonine in a two-step reaction. The first step involved a dehydration of threonine and a production of enamine intermediates (aminocrotonate), which tautomerizes to its imine form (iminobutyrate). Both intermediates are unstable and short-lived. The second step is the nonenzymatic hydrolysis of the enamine/imine intermediates to form 2-ketobutyrate and free ammonia. In the low water environment of the cell, the second step is accelerated by RidA.</text>
</comment>
<dbReference type="PANTHER" id="PTHR48078:SF11">
    <property type="entry name" value="THREONINE DEHYDRATASE, MITOCHONDRIAL"/>
    <property type="match status" value="1"/>
</dbReference>
<dbReference type="GO" id="GO:0009097">
    <property type="term" value="P:isoleucine biosynthetic process"/>
    <property type="evidence" value="ECO:0007669"/>
    <property type="project" value="UniProtKB-UniRule"/>
</dbReference>
<evidence type="ECO:0000256" key="8">
    <source>
        <dbReference type="ARBA" id="ARBA00022898"/>
    </source>
</evidence>
<dbReference type="PANTHER" id="PTHR48078">
    <property type="entry name" value="THREONINE DEHYDRATASE, MITOCHONDRIAL-RELATED"/>
    <property type="match status" value="1"/>
</dbReference>
<protein>
    <recommendedName>
        <fullName evidence="12">L-threonine dehydratase</fullName>
        <ecNumber evidence="12">4.3.1.19</ecNumber>
    </recommendedName>
    <alternativeName>
        <fullName evidence="12">Threonine deaminase</fullName>
    </alternativeName>
</protein>
<dbReference type="InterPro" id="IPR011820">
    <property type="entry name" value="IlvA"/>
</dbReference>
<dbReference type="Pfam" id="PF00291">
    <property type="entry name" value="PALP"/>
    <property type="match status" value="1"/>
</dbReference>
<dbReference type="Gene3D" id="3.40.50.1100">
    <property type="match status" value="2"/>
</dbReference>
<keyword evidence="8 12" id="KW-0663">Pyridoxal phosphate</keyword>
<accession>A0A316EBZ2</accession>
<comment type="similarity">
    <text evidence="4 12">Belongs to the serine/threonine dehydratase family.</text>
</comment>
<keyword evidence="10 12" id="KW-0100">Branched-chain amino acid biosynthesis</keyword>
<dbReference type="PROSITE" id="PS51672">
    <property type="entry name" value="ACT_LIKE"/>
    <property type="match status" value="1"/>
</dbReference>
<keyword evidence="6 12" id="KW-0028">Amino-acid biosynthesis</keyword>
<evidence type="ECO:0000256" key="2">
    <source>
        <dbReference type="ARBA" id="ARBA00001933"/>
    </source>
</evidence>